<evidence type="ECO:0000313" key="2">
    <source>
        <dbReference type="Proteomes" id="UP001595645"/>
    </source>
</evidence>
<organism evidence="1 2">
    <name type="scientific">Amycolatopsis speibonae</name>
    <dbReference type="NCBI Taxonomy" id="1450224"/>
    <lineage>
        <taxon>Bacteria</taxon>
        <taxon>Bacillati</taxon>
        <taxon>Actinomycetota</taxon>
        <taxon>Actinomycetes</taxon>
        <taxon>Pseudonocardiales</taxon>
        <taxon>Pseudonocardiaceae</taxon>
        <taxon>Amycolatopsis</taxon>
    </lineage>
</organism>
<protein>
    <submittedName>
        <fullName evidence="1">Uncharacterized protein</fullName>
    </submittedName>
</protein>
<dbReference type="Proteomes" id="UP001595645">
    <property type="component" value="Unassembled WGS sequence"/>
</dbReference>
<reference evidence="2" key="1">
    <citation type="journal article" date="2019" name="Int. J. Syst. Evol. Microbiol.">
        <title>The Global Catalogue of Microorganisms (GCM) 10K type strain sequencing project: providing services to taxonomists for standard genome sequencing and annotation.</title>
        <authorList>
            <consortium name="The Broad Institute Genomics Platform"/>
            <consortium name="The Broad Institute Genome Sequencing Center for Infectious Disease"/>
            <person name="Wu L."/>
            <person name="Ma J."/>
        </authorList>
    </citation>
    <scope>NUCLEOTIDE SEQUENCE [LARGE SCALE GENOMIC DNA]</scope>
    <source>
        <strain evidence="2">CGMCC 4.7676</strain>
    </source>
</reference>
<keyword evidence="2" id="KW-1185">Reference proteome</keyword>
<name>A0ABV7P7E4_9PSEU</name>
<proteinExistence type="predicted"/>
<accession>A0ABV7P7E4</accession>
<gene>
    <name evidence="1" type="ORF">ACFOSH_31695</name>
</gene>
<comment type="caution">
    <text evidence="1">The sequence shown here is derived from an EMBL/GenBank/DDBJ whole genome shotgun (WGS) entry which is preliminary data.</text>
</comment>
<dbReference type="RefSeq" id="WP_378243166.1">
    <property type="nucleotide sequence ID" value="NZ_JBHRWK010000059.1"/>
</dbReference>
<sequence length="63" mass="6874">MTPDQARTNLRQIAKERDRVADAEPKAILDAIAAGVPQKDIAADLGRTREHVRRAARARGVEG</sequence>
<evidence type="ECO:0000313" key="1">
    <source>
        <dbReference type="EMBL" id="MFC3454023.1"/>
    </source>
</evidence>
<dbReference type="EMBL" id="JBHRWK010000059">
    <property type="protein sequence ID" value="MFC3454023.1"/>
    <property type="molecule type" value="Genomic_DNA"/>
</dbReference>